<evidence type="ECO:0000313" key="4">
    <source>
        <dbReference type="EMBL" id="MBZ4040436.1"/>
    </source>
</evidence>
<evidence type="ECO:0000313" key="5">
    <source>
        <dbReference type="Proteomes" id="UP001430954"/>
    </source>
</evidence>
<gene>
    <name evidence="4" type="ORF">K6753_12930</name>
</gene>
<dbReference type="InterPro" id="IPR000182">
    <property type="entry name" value="GNAT_dom"/>
</dbReference>
<dbReference type="SUPFAM" id="SSF55729">
    <property type="entry name" value="Acyl-CoA N-acyltransferases (Nat)"/>
    <property type="match status" value="1"/>
</dbReference>
<reference evidence="4 5" key="1">
    <citation type="submission" date="2021-09" db="EMBL/GenBank/DDBJ databases">
        <title>Lysobacter sp. 13A isolated from the river sediment.</title>
        <authorList>
            <person name="Liu H."/>
            <person name="Li S."/>
            <person name="Mao S."/>
        </authorList>
    </citation>
    <scope>NUCLEOTIDE SEQUENCE [LARGE SCALE GENOMIC DNA]</scope>
    <source>
        <strain evidence="4 5">13A</strain>
    </source>
</reference>
<evidence type="ECO:0000256" key="2">
    <source>
        <dbReference type="ARBA" id="ARBA00023315"/>
    </source>
</evidence>
<keyword evidence="1" id="KW-0808">Transferase</keyword>
<accession>A0ABS7T980</accession>
<dbReference type="EMBL" id="JAINZW010000006">
    <property type="protein sequence ID" value="MBZ4040436.1"/>
    <property type="molecule type" value="Genomic_DNA"/>
</dbReference>
<keyword evidence="2" id="KW-0012">Acyltransferase</keyword>
<dbReference type="CDD" id="cd04301">
    <property type="entry name" value="NAT_SF"/>
    <property type="match status" value="1"/>
</dbReference>
<name>A0ABS7T980_9GAMM</name>
<dbReference type="PANTHER" id="PTHR43877">
    <property type="entry name" value="AMINOALKYLPHOSPHONATE N-ACETYLTRANSFERASE-RELATED-RELATED"/>
    <property type="match status" value="1"/>
</dbReference>
<dbReference type="Proteomes" id="UP001430954">
    <property type="component" value="Unassembled WGS sequence"/>
</dbReference>
<dbReference type="InterPro" id="IPR016181">
    <property type="entry name" value="Acyl_CoA_acyltransferase"/>
</dbReference>
<dbReference type="NCBIfam" id="NF033083">
    <property type="entry name" value="AAC_3_I"/>
    <property type="match status" value="1"/>
</dbReference>
<dbReference type="PROSITE" id="PS51186">
    <property type="entry name" value="GNAT"/>
    <property type="match status" value="1"/>
</dbReference>
<dbReference type="Pfam" id="PF00583">
    <property type="entry name" value="Acetyltransf_1"/>
    <property type="match status" value="1"/>
</dbReference>
<dbReference type="InterPro" id="IPR050832">
    <property type="entry name" value="Bact_Acetyltransf"/>
</dbReference>
<evidence type="ECO:0000256" key="1">
    <source>
        <dbReference type="ARBA" id="ARBA00022679"/>
    </source>
</evidence>
<comment type="caution">
    <text evidence="4">The sequence shown here is derived from an EMBL/GenBank/DDBJ whole genome shotgun (WGS) entry which is preliminary data.</text>
</comment>
<evidence type="ECO:0000259" key="3">
    <source>
        <dbReference type="PROSITE" id="PS51186"/>
    </source>
</evidence>
<dbReference type="RefSeq" id="WP_223676883.1">
    <property type="nucleotide sequence ID" value="NZ_JAINZW010000006.1"/>
</dbReference>
<dbReference type="Gene3D" id="3.40.630.30">
    <property type="match status" value="1"/>
</dbReference>
<sequence>MTTYAIRQLTAHDLRLMDALLAMFGEAFDDLDTYVGKRPTPAYQRRLLGNDHFIALAAVTGDEVVGGLVAYELPKFEQERSEIYIYDLAVAGAHRRQGIATALIQALQAEAQRRGAWVIYVQADTGPEDAAAIALYSRLGIREDVLHFDIAVPTG</sequence>
<proteinExistence type="predicted"/>
<organism evidence="4 5">
    <name type="scientific">Novilysobacter selenitireducens</name>
    <dbReference type="NCBI Taxonomy" id="2872639"/>
    <lineage>
        <taxon>Bacteria</taxon>
        <taxon>Pseudomonadati</taxon>
        <taxon>Pseudomonadota</taxon>
        <taxon>Gammaproteobacteria</taxon>
        <taxon>Lysobacterales</taxon>
        <taxon>Lysobacteraceae</taxon>
        <taxon>Novilysobacter</taxon>
    </lineage>
</organism>
<feature type="domain" description="N-acetyltransferase" evidence="3">
    <location>
        <begin position="4"/>
        <end position="155"/>
    </location>
</feature>
<protein>
    <submittedName>
        <fullName evidence="4">AAC(3)-I family aminoglycoside N-acetyltransferase</fullName>
    </submittedName>
</protein>
<keyword evidence="5" id="KW-1185">Reference proteome</keyword>